<dbReference type="AlphaFoldDB" id="A0A3A3F7V7"/>
<dbReference type="InterPro" id="IPR046584">
    <property type="entry name" value="DUF6642"/>
</dbReference>
<comment type="caution">
    <text evidence="1">The sequence shown here is derived from an EMBL/GenBank/DDBJ whole genome shotgun (WGS) entry which is preliminary data.</text>
</comment>
<name>A0A3A3F7V7_9GAMM</name>
<dbReference type="EMBL" id="QYSE01000001">
    <property type="protein sequence ID" value="RJF37552.1"/>
    <property type="molecule type" value="Genomic_DNA"/>
</dbReference>
<evidence type="ECO:0000313" key="2">
    <source>
        <dbReference type="Proteomes" id="UP000265938"/>
    </source>
</evidence>
<protein>
    <recommendedName>
        <fullName evidence="3">CHAT domain-containing protein</fullName>
    </recommendedName>
</protein>
<dbReference type="Pfam" id="PF20347">
    <property type="entry name" value="DUF6642"/>
    <property type="match status" value="1"/>
</dbReference>
<dbReference type="Proteomes" id="UP000265938">
    <property type="component" value="Unassembled WGS sequence"/>
</dbReference>
<evidence type="ECO:0008006" key="3">
    <source>
        <dbReference type="Google" id="ProtNLM"/>
    </source>
</evidence>
<proteinExistence type="predicted"/>
<evidence type="ECO:0000313" key="1">
    <source>
        <dbReference type="EMBL" id="RJF37552.1"/>
    </source>
</evidence>
<sequence>MVKEKSMYGVFIIESLEGDEYFDGKNLEAILRLSNIPCEYRNVDSVKKLTQAVEDFRKSKLRYLYLSCHADTDGIAINGYDVSNAELAEIFKGNVKKKRLFLSACKAGNRNMATAFINKSGGQSIIGAPIDLYFDKAALFWPSFFHVINMAEQDKMNKQSLSKTLKQCVDLFEIPINYYHAINNQEMYLRRYKFRHNKVTTNKKVLMTKQL</sequence>
<reference evidence="1 2" key="1">
    <citation type="submission" date="2018-09" db="EMBL/GenBank/DDBJ databases">
        <title>Identification of marine bacteria producing industrial enzymes.</title>
        <authorList>
            <person name="Cheng T.H."/>
            <person name="Saidin J."/>
            <person name="Muhd D.D."/>
            <person name="Isa M.N.M."/>
            <person name="Bakar M.F.A."/>
            <person name="Ismail N."/>
        </authorList>
    </citation>
    <scope>NUCLEOTIDE SEQUENCE [LARGE SCALE GENOMIC DNA]</scope>
    <source>
        <strain evidence="1 2">MNAD 1.6</strain>
    </source>
</reference>
<gene>
    <name evidence="1" type="ORF">D4741_05630</name>
</gene>
<dbReference type="RefSeq" id="WP_119852295.1">
    <property type="nucleotide sequence ID" value="NZ_QYSE01000001.1"/>
</dbReference>
<organism evidence="1 2">
    <name type="scientific">Pseudoalteromonas gelatinilytica</name>
    <dbReference type="NCBI Taxonomy" id="1703256"/>
    <lineage>
        <taxon>Bacteria</taxon>
        <taxon>Pseudomonadati</taxon>
        <taxon>Pseudomonadota</taxon>
        <taxon>Gammaproteobacteria</taxon>
        <taxon>Alteromonadales</taxon>
        <taxon>Pseudoalteromonadaceae</taxon>
        <taxon>Pseudoalteromonas</taxon>
    </lineage>
</organism>
<accession>A0A3A3F7V7</accession>